<reference evidence="2" key="1">
    <citation type="submission" date="2018-04" db="EMBL/GenBank/DDBJ databases">
        <authorList>
            <person name="Illikoud N."/>
        </authorList>
    </citation>
    <scope>NUCLEOTIDE SEQUENCE [LARGE SCALE GENOMIC DNA]</scope>
</reference>
<dbReference type="EMBL" id="OUNC01000012">
    <property type="protein sequence ID" value="SPP28388.1"/>
    <property type="molecule type" value="Genomic_DNA"/>
</dbReference>
<protein>
    <submittedName>
        <fullName evidence="1">Uncharacterized protein</fullName>
    </submittedName>
</protein>
<dbReference type="Proteomes" id="UP000270190">
    <property type="component" value="Unassembled WGS sequence"/>
</dbReference>
<dbReference type="AlphaFoldDB" id="A0A2X0QQY7"/>
<organism evidence="1 2">
    <name type="scientific">Brochothrix thermosphacta</name>
    <name type="common">Microbacterium thermosphactum</name>
    <dbReference type="NCBI Taxonomy" id="2756"/>
    <lineage>
        <taxon>Bacteria</taxon>
        <taxon>Bacillati</taxon>
        <taxon>Bacillota</taxon>
        <taxon>Bacilli</taxon>
        <taxon>Bacillales</taxon>
        <taxon>Listeriaceae</taxon>
        <taxon>Brochothrix</taxon>
    </lineage>
</organism>
<evidence type="ECO:0000313" key="1">
    <source>
        <dbReference type="EMBL" id="SPP28388.1"/>
    </source>
</evidence>
<dbReference type="RefSeq" id="WP_141691144.1">
    <property type="nucleotide sequence ID" value="NZ_CBCPJR010000001.1"/>
</dbReference>
<gene>
    <name evidence="1" type="ORF">BTBSAS_20258</name>
</gene>
<sequence>MVVIAITVCYVEAISVDELENKVKERLHELQLDHEVKGVNTSATFTNYGTREYLAQITYVK</sequence>
<name>A0A2X0QQY7_BROTH</name>
<proteinExistence type="predicted"/>
<evidence type="ECO:0000313" key="2">
    <source>
        <dbReference type="Proteomes" id="UP000270190"/>
    </source>
</evidence>
<accession>A0A2X0QQY7</accession>